<evidence type="ECO:0000313" key="4">
    <source>
        <dbReference type="EMBL" id="TXF87612.1"/>
    </source>
</evidence>
<dbReference type="InterPro" id="IPR042208">
    <property type="entry name" value="D-ser_dehydrat-like_sf"/>
</dbReference>
<name>A0A5C7FAF4_9BACT</name>
<dbReference type="PANTHER" id="PTHR28004">
    <property type="entry name" value="ZGC:162816-RELATED"/>
    <property type="match status" value="1"/>
</dbReference>
<dbReference type="SMART" id="SM01119">
    <property type="entry name" value="D-ser_dehydrat"/>
    <property type="match status" value="1"/>
</dbReference>
<evidence type="ECO:0000256" key="1">
    <source>
        <dbReference type="ARBA" id="ARBA00005323"/>
    </source>
</evidence>
<comment type="caution">
    <text evidence="4">The sequence shown here is derived from an EMBL/GenBank/DDBJ whole genome shotgun (WGS) entry which is preliminary data.</text>
</comment>
<dbReference type="Gene3D" id="3.20.20.10">
    <property type="entry name" value="Alanine racemase"/>
    <property type="match status" value="1"/>
</dbReference>
<dbReference type="InterPro" id="IPR026956">
    <property type="entry name" value="D-ser_dehydrat-like_dom"/>
</dbReference>
<evidence type="ECO:0000256" key="2">
    <source>
        <dbReference type="ARBA" id="ARBA00023239"/>
    </source>
</evidence>
<dbReference type="GO" id="GO:0008721">
    <property type="term" value="F:D-serine ammonia-lyase activity"/>
    <property type="evidence" value="ECO:0007669"/>
    <property type="project" value="TreeGrafter"/>
</dbReference>
<dbReference type="PANTHER" id="PTHR28004:SF2">
    <property type="entry name" value="D-SERINE DEHYDRATASE"/>
    <property type="match status" value="1"/>
</dbReference>
<evidence type="ECO:0000259" key="3">
    <source>
        <dbReference type="SMART" id="SM01119"/>
    </source>
</evidence>
<keyword evidence="2" id="KW-0456">Lyase</keyword>
<gene>
    <name evidence="4" type="ORF">FUA23_18095</name>
</gene>
<sequence length="371" mass="40229">MLENITSPTLLVDQSKVNRNVQRMADRALRHNLTLRPHFKTHQSGEVGEWVRSFGVNSITVTSLRMAREFAQCGWEDITIAMPLNPRELPGIGELAQQVYLSVFLVDPETAGKLSKEIAKQIGYFIELDAGYGRSGVKIENLNLIAAIIEAAGNHHCRGFYVHSGHTYEAGDKQEIDQIHEGLMRKIANLKSGLSRLAGTHPSGPVRTRLAQTFEFAIGDTPACSTQESFNHITSIGPGNFVYYDLVQAGLGACSTDDIAVCLAAPVVQVLPHKNQAIVHAGWVQLGKDRLPDGTHGRVVKLKEDGSWSASLADCVVLKLSQEHGTLQLTTEVLQELSPGDLLGILPVHACATVHGMRATGEQLIIAAPGD</sequence>
<dbReference type="EMBL" id="VOXD01000034">
    <property type="protein sequence ID" value="TXF87612.1"/>
    <property type="molecule type" value="Genomic_DNA"/>
</dbReference>
<keyword evidence="5" id="KW-1185">Reference proteome</keyword>
<dbReference type="InterPro" id="IPR029066">
    <property type="entry name" value="PLP-binding_barrel"/>
</dbReference>
<dbReference type="AlphaFoldDB" id="A0A5C7FAF4"/>
<dbReference type="InterPro" id="IPR001608">
    <property type="entry name" value="Ala_racemase_N"/>
</dbReference>
<dbReference type="Proteomes" id="UP000321907">
    <property type="component" value="Unassembled WGS sequence"/>
</dbReference>
<reference evidence="4 5" key="1">
    <citation type="submission" date="2019-08" db="EMBL/GenBank/DDBJ databases">
        <title>Lewinella sp. strain SSH13 Genome sequencing and assembly.</title>
        <authorList>
            <person name="Kim I."/>
        </authorList>
    </citation>
    <scope>NUCLEOTIDE SEQUENCE [LARGE SCALE GENOMIC DNA]</scope>
    <source>
        <strain evidence="4 5">SSH13</strain>
    </source>
</reference>
<dbReference type="InterPro" id="IPR051466">
    <property type="entry name" value="D-amino_acid_metab_enzyme"/>
</dbReference>
<accession>A0A5C7FAF4</accession>
<dbReference type="SUPFAM" id="SSF51419">
    <property type="entry name" value="PLP-binding barrel"/>
    <property type="match status" value="1"/>
</dbReference>
<dbReference type="Gene3D" id="2.40.37.20">
    <property type="entry name" value="D-serine dehydratase-like domain"/>
    <property type="match status" value="1"/>
</dbReference>
<dbReference type="RefSeq" id="WP_147932177.1">
    <property type="nucleotide sequence ID" value="NZ_VOXD01000034.1"/>
</dbReference>
<dbReference type="Pfam" id="PF01168">
    <property type="entry name" value="Ala_racemase_N"/>
    <property type="match status" value="1"/>
</dbReference>
<protein>
    <recommendedName>
        <fullName evidence="3">D-serine dehydratase-like domain-containing protein</fullName>
    </recommendedName>
</protein>
<feature type="domain" description="D-serine dehydratase-like" evidence="3">
    <location>
        <begin position="260"/>
        <end position="358"/>
    </location>
</feature>
<organism evidence="4 5">
    <name type="scientific">Neolewinella aurantiaca</name>
    <dbReference type="NCBI Taxonomy" id="2602767"/>
    <lineage>
        <taxon>Bacteria</taxon>
        <taxon>Pseudomonadati</taxon>
        <taxon>Bacteroidota</taxon>
        <taxon>Saprospiria</taxon>
        <taxon>Saprospirales</taxon>
        <taxon>Lewinellaceae</taxon>
        <taxon>Neolewinella</taxon>
    </lineage>
</organism>
<dbReference type="Pfam" id="PF14031">
    <property type="entry name" value="D-ser_dehydrat"/>
    <property type="match status" value="1"/>
</dbReference>
<comment type="similarity">
    <text evidence="1">Belongs to the DSD1 family.</text>
</comment>
<evidence type="ECO:0000313" key="5">
    <source>
        <dbReference type="Proteomes" id="UP000321907"/>
    </source>
</evidence>
<dbReference type="OrthoDB" id="9788869at2"/>
<dbReference type="GO" id="GO:0036088">
    <property type="term" value="P:D-serine catabolic process"/>
    <property type="evidence" value="ECO:0007669"/>
    <property type="project" value="TreeGrafter"/>
</dbReference>
<proteinExistence type="inferred from homology"/>